<evidence type="ECO:0000256" key="2">
    <source>
        <dbReference type="SAM" id="Phobius"/>
    </source>
</evidence>
<dbReference type="Proteomes" id="UP001589818">
    <property type="component" value="Unassembled WGS sequence"/>
</dbReference>
<evidence type="ECO:0000256" key="1">
    <source>
        <dbReference type="ARBA" id="ARBA00004127"/>
    </source>
</evidence>
<gene>
    <name evidence="3" type="ORF">ACFFJ8_22790</name>
</gene>
<dbReference type="Gene3D" id="1.10.3730.20">
    <property type="match status" value="1"/>
</dbReference>
<sequence length="80" mass="8543">MAGQLEDDSDRTVLRPGFLSAVPVRHEARAAGLACAPIREIGTVFGTLLGVFLLKERQGLRRIAMSTIITFGIISVAFSG</sequence>
<dbReference type="EMBL" id="JBHLVF010000040">
    <property type="protein sequence ID" value="MFC0394181.1"/>
    <property type="molecule type" value="Genomic_DNA"/>
</dbReference>
<keyword evidence="2" id="KW-0812">Transmembrane</keyword>
<organism evidence="3 4">
    <name type="scientific">Paenibacillus mendelii</name>
    <dbReference type="NCBI Taxonomy" id="206163"/>
    <lineage>
        <taxon>Bacteria</taxon>
        <taxon>Bacillati</taxon>
        <taxon>Bacillota</taxon>
        <taxon>Bacilli</taxon>
        <taxon>Bacillales</taxon>
        <taxon>Paenibacillaceae</taxon>
        <taxon>Paenibacillus</taxon>
    </lineage>
</organism>
<name>A0ABV6JEE3_9BACL</name>
<evidence type="ECO:0008006" key="5">
    <source>
        <dbReference type="Google" id="ProtNLM"/>
    </source>
</evidence>
<keyword evidence="4" id="KW-1185">Reference proteome</keyword>
<keyword evidence="2" id="KW-1133">Transmembrane helix</keyword>
<evidence type="ECO:0000313" key="3">
    <source>
        <dbReference type="EMBL" id="MFC0394181.1"/>
    </source>
</evidence>
<dbReference type="RefSeq" id="WP_256555624.1">
    <property type="nucleotide sequence ID" value="NZ_JANHOF010000021.1"/>
</dbReference>
<keyword evidence="2" id="KW-0472">Membrane</keyword>
<proteinExistence type="predicted"/>
<dbReference type="InterPro" id="IPR037185">
    <property type="entry name" value="EmrE-like"/>
</dbReference>
<evidence type="ECO:0000313" key="4">
    <source>
        <dbReference type="Proteomes" id="UP001589818"/>
    </source>
</evidence>
<feature type="transmembrane region" description="Helical" evidence="2">
    <location>
        <begin position="63"/>
        <end position="79"/>
    </location>
</feature>
<dbReference type="SUPFAM" id="SSF103481">
    <property type="entry name" value="Multidrug resistance efflux transporter EmrE"/>
    <property type="match status" value="1"/>
</dbReference>
<protein>
    <recommendedName>
        <fullName evidence="5">EamA domain-containing protein</fullName>
    </recommendedName>
</protein>
<comment type="subcellular location">
    <subcellularLocation>
        <location evidence="1">Endomembrane system</location>
        <topology evidence="1">Multi-pass membrane protein</topology>
    </subcellularLocation>
</comment>
<accession>A0ABV6JEE3</accession>
<reference evidence="3 4" key="1">
    <citation type="submission" date="2024-09" db="EMBL/GenBank/DDBJ databases">
        <authorList>
            <person name="Sun Q."/>
            <person name="Mori K."/>
        </authorList>
    </citation>
    <scope>NUCLEOTIDE SEQUENCE [LARGE SCALE GENOMIC DNA]</scope>
    <source>
        <strain evidence="3 4">CCM 4839</strain>
    </source>
</reference>
<comment type="caution">
    <text evidence="3">The sequence shown here is derived from an EMBL/GenBank/DDBJ whole genome shotgun (WGS) entry which is preliminary data.</text>
</comment>